<evidence type="ECO:0000256" key="1">
    <source>
        <dbReference type="SAM" id="MobiDB-lite"/>
    </source>
</evidence>
<keyword evidence="3" id="KW-1185">Reference proteome</keyword>
<gene>
    <name evidence="2" type="ORF">EVAR_8132_1</name>
</gene>
<evidence type="ECO:0000313" key="3">
    <source>
        <dbReference type="Proteomes" id="UP000299102"/>
    </source>
</evidence>
<sequence length="166" mass="18544">MPATRRPLGVPPMVSRSKVHRTWQKIAHERRKSAYGGKKEQLIFPNALSIENSKFGVKIGFSVQSYPYVLTDFRRGGTRFDFSGAITTLLAYRFLLEPKVTEVAHRNRSRSGSGRSTSLIEAKVGLENIVQRQPRAWRLENEVSQAAAGGLASREPSLAVPRVQPK</sequence>
<protein>
    <submittedName>
        <fullName evidence="2">Uncharacterized protein</fullName>
    </submittedName>
</protein>
<dbReference type="EMBL" id="BGZK01000084">
    <property type="protein sequence ID" value="GBP17062.1"/>
    <property type="molecule type" value="Genomic_DNA"/>
</dbReference>
<organism evidence="2 3">
    <name type="scientific">Eumeta variegata</name>
    <name type="common">Bagworm moth</name>
    <name type="synonym">Eumeta japonica</name>
    <dbReference type="NCBI Taxonomy" id="151549"/>
    <lineage>
        <taxon>Eukaryota</taxon>
        <taxon>Metazoa</taxon>
        <taxon>Ecdysozoa</taxon>
        <taxon>Arthropoda</taxon>
        <taxon>Hexapoda</taxon>
        <taxon>Insecta</taxon>
        <taxon>Pterygota</taxon>
        <taxon>Neoptera</taxon>
        <taxon>Endopterygota</taxon>
        <taxon>Lepidoptera</taxon>
        <taxon>Glossata</taxon>
        <taxon>Ditrysia</taxon>
        <taxon>Tineoidea</taxon>
        <taxon>Psychidae</taxon>
        <taxon>Oiketicinae</taxon>
        <taxon>Eumeta</taxon>
    </lineage>
</organism>
<proteinExistence type="predicted"/>
<feature type="region of interest" description="Disordered" evidence="1">
    <location>
        <begin position="147"/>
        <end position="166"/>
    </location>
</feature>
<reference evidence="2 3" key="1">
    <citation type="journal article" date="2019" name="Commun. Biol.">
        <title>The bagworm genome reveals a unique fibroin gene that provides high tensile strength.</title>
        <authorList>
            <person name="Kono N."/>
            <person name="Nakamura H."/>
            <person name="Ohtoshi R."/>
            <person name="Tomita M."/>
            <person name="Numata K."/>
            <person name="Arakawa K."/>
        </authorList>
    </citation>
    <scope>NUCLEOTIDE SEQUENCE [LARGE SCALE GENOMIC DNA]</scope>
</reference>
<dbReference type="Proteomes" id="UP000299102">
    <property type="component" value="Unassembled WGS sequence"/>
</dbReference>
<dbReference type="AlphaFoldDB" id="A0A4C1TSS9"/>
<evidence type="ECO:0000313" key="2">
    <source>
        <dbReference type="EMBL" id="GBP17062.1"/>
    </source>
</evidence>
<accession>A0A4C1TSS9</accession>
<name>A0A4C1TSS9_EUMVA</name>
<comment type="caution">
    <text evidence="2">The sequence shown here is derived from an EMBL/GenBank/DDBJ whole genome shotgun (WGS) entry which is preliminary data.</text>
</comment>